<accession>A0A8E0S419</accession>
<dbReference type="EMBL" id="LUCM01001541">
    <property type="protein sequence ID" value="KAA0198726.1"/>
    <property type="molecule type" value="Genomic_DNA"/>
</dbReference>
<dbReference type="InterPro" id="IPR027417">
    <property type="entry name" value="P-loop_NTPase"/>
</dbReference>
<dbReference type="InterPro" id="IPR000330">
    <property type="entry name" value="SNF2_N"/>
</dbReference>
<feature type="domain" description="SNF2 N-terminal" evidence="1">
    <location>
        <begin position="70"/>
        <end position="166"/>
    </location>
</feature>
<sequence>MQIHVCFCSGCAVTWLRQAFLRAVPGLLLCPSPVSGDAELAVAAHLGQLTVDVQGSHSSRPESPDSKSSGNWGPHLIVTSRISLSSWRSRLLAWCPGLKLICLSLGGKGVSSRKGRHLRDCIAHGTVNICLTTYSALRARPNRYREIQWSVIVFDHVHCLINHVCRKVVGVAGTKAQITRVAVKTENVTKFNSNGSFCSLLTETNTNKHRKPTSTVEHNFNSPLDLFTSELKCSGHRVLISSVPDLCPSLCGYRLYLLSRLLLLRDPVGSSAYHSWVSELFQASTTLQRKCVQRSTELERPTKRQLLKVC</sequence>
<dbReference type="OrthoDB" id="372624at2759"/>
<dbReference type="SUPFAM" id="SSF52540">
    <property type="entry name" value="P-loop containing nucleoside triphosphate hydrolases"/>
    <property type="match status" value="1"/>
</dbReference>
<dbReference type="InterPro" id="IPR038718">
    <property type="entry name" value="SNF2-like_sf"/>
</dbReference>
<proteinExistence type="predicted"/>
<evidence type="ECO:0000259" key="1">
    <source>
        <dbReference type="Pfam" id="PF00176"/>
    </source>
</evidence>
<organism evidence="2 3">
    <name type="scientific">Fasciolopsis buskii</name>
    <dbReference type="NCBI Taxonomy" id="27845"/>
    <lineage>
        <taxon>Eukaryota</taxon>
        <taxon>Metazoa</taxon>
        <taxon>Spiralia</taxon>
        <taxon>Lophotrochozoa</taxon>
        <taxon>Platyhelminthes</taxon>
        <taxon>Trematoda</taxon>
        <taxon>Digenea</taxon>
        <taxon>Plagiorchiida</taxon>
        <taxon>Echinostomata</taxon>
        <taxon>Echinostomatoidea</taxon>
        <taxon>Fasciolidae</taxon>
        <taxon>Fasciolopsis</taxon>
    </lineage>
</organism>
<evidence type="ECO:0000313" key="3">
    <source>
        <dbReference type="Proteomes" id="UP000728185"/>
    </source>
</evidence>
<name>A0A8E0S419_9TREM</name>
<keyword evidence="3" id="KW-1185">Reference proteome</keyword>
<dbReference type="GO" id="GO:0005524">
    <property type="term" value="F:ATP binding"/>
    <property type="evidence" value="ECO:0007669"/>
    <property type="project" value="InterPro"/>
</dbReference>
<gene>
    <name evidence="2" type="ORF">FBUS_10792</name>
</gene>
<dbReference type="Proteomes" id="UP000728185">
    <property type="component" value="Unassembled WGS sequence"/>
</dbReference>
<evidence type="ECO:0000313" key="2">
    <source>
        <dbReference type="EMBL" id="KAA0198726.1"/>
    </source>
</evidence>
<reference evidence="2" key="1">
    <citation type="submission" date="2019-05" db="EMBL/GenBank/DDBJ databases">
        <title>Annotation for the trematode Fasciolopsis buski.</title>
        <authorList>
            <person name="Choi Y.-J."/>
        </authorList>
    </citation>
    <scope>NUCLEOTIDE SEQUENCE</scope>
    <source>
        <strain evidence="2">HT</strain>
        <tissue evidence="2">Whole worm</tissue>
    </source>
</reference>
<comment type="caution">
    <text evidence="2">The sequence shown here is derived from an EMBL/GenBank/DDBJ whole genome shotgun (WGS) entry which is preliminary data.</text>
</comment>
<dbReference type="AlphaFoldDB" id="A0A8E0S419"/>
<protein>
    <recommendedName>
        <fullName evidence="1">SNF2 N-terminal domain-containing protein</fullName>
    </recommendedName>
</protein>
<dbReference type="Gene3D" id="3.40.50.10810">
    <property type="entry name" value="Tandem AAA-ATPase domain"/>
    <property type="match status" value="1"/>
</dbReference>
<dbReference type="Pfam" id="PF00176">
    <property type="entry name" value="SNF2-rel_dom"/>
    <property type="match status" value="1"/>
</dbReference>